<organism evidence="1">
    <name type="scientific">marine sediment metagenome</name>
    <dbReference type="NCBI Taxonomy" id="412755"/>
    <lineage>
        <taxon>unclassified sequences</taxon>
        <taxon>metagenomes</taxon>
        <taxon>ecological metagenomes</taxon>
    </lineage>
</organism>
<name>X1R516_9ZZZZ</name>
<dbReference type="EMBL" id="BARV01040090">
    <property type="protein sequence ID" value="GAI50704.1"/>
    <property type="molecule type" value="Genomic_DNA"/>
</dbReference>
<proteinExistence type="predicted"/>
<gene>
    <name evidence="1" type="ORF">S06H3_61213</name>
</gene>
<sequence length="39" mass="4564">MIFGQTGVIMHITEIIIENLKCFEGSFRLKLHKEFNILV</sequence>
<comment type="caution">
    <text evidence="1">The sequence shown here is derived from an EMBL/GenBank/DDBJ whole genome shotgun (WGS) entry which is preliminary data.</text>
</comment>
<accession>X1R516</accession>
<feature type="non-terminal residue" evidence="1">
    <location>
        <position position="39"/>
    </location>
</feature>
<reference evidence="1" key="1">
    <citation type="journal article" date="2014" name="Front. Microbiol.">
        <title>High frequency of phylogenetically diverse reductive dehalogenase-homologous genes in deep subseafloor sedimentary metagenomes.</title>
        <authorList>
            <person name="Kawai M."/>
            <person name="Futagami T."/>
            <person name="Toyoda A."/>
            <person name="Takaki Y."/>
            <person name="Nishi S."/>
            <person name="Hori S."/>
            <person name="Arai W."/>
            <person name="Tsubouchi T."/>
            <person name="Morono Y."/>
            <person name="Uchiyama I."/>
            <person name="Ito T."/>
            <person name="Fujiyama A."/>
            <person name="Inagaki F."/>
            <person name="Takami H."/>
        </authorList>
    </citation>
    <scope>NUCLEOTIDE SEQUENCE</scope>
    <source>
        <strain evidence="1">Expedition CK06-06</strain>
    </source>
</reference>
<protein>
    <submittedName>
        <fullName evidence="1">Uncharacterized protein</fullName>
    </submittedName>
</protein>
<evidence type="ECO:0000313" key="1">
    <source>
        <dbReference type="EMBL" id="GAI50704.1"/>
    </source>
</evidence>
<dbReference type="AlphaFoldDB" id="X1R516"/>